<comment type="caution">
    <text evidence="1">The sequence shown here is derived from an EMBL/GenBank/DDBJ whole genome shotgun (WGS) entry which is preliminary data.</text>
</comment>
<reference evidence="1 2" key="1">
    <citation type="journal article" date="2014" name="Genome Biol. Evol.">
        <title>The secreted proteins of Achlya hypogyna and Thraustotheca clavata identify the ancestral oomycete secretome and reveal gene acquisitions by horizontal gene transfer.</title>
        <authorList>
            <person name="Misner I."/>
            <person name="Blouin N."/>
            <person name="Leonard G."/>
            <person name="Richards T.A."/>
            <person name="Lane C.E."/>
        </authorList>
    </citation>
    <scope>NUCLEOTIDE SEQUENCE [LARGE SCALE GENOMIC DNA]</scope>
    <source>
        <strain evidence="1 2">ATCC 48635</strain>
    </source>
</reference>
<dbReference type="SUPFAM" id="SSF48452">
    <property type="entry name" value="TPR-like"/>
    <property type="match status" value="1"/>
</dbReference>
<dbReference type="EMBL" id="JNBR01000687">
    <property type="protein sequence ID" value="OQR90019.1"/>
    <property type="molecule type" value="Genomic_DNA"/>
</dbReference>
<gene>
    <name evidence="1" type="ORF">ACHHYP_05872</name>
</gene>
<dbReference type="Proteomes" id="UP000243579">
    <property type="component" value="Unassembled WGS sequence"/>
</dbReference>
<evidence type="ECO:0000313" key="1">
    <source>
        <dbReference type="EMBL" id="OQR90019.1"/>
    </source>
</evidence>
<accession>A0A1V9YW33</accession>
<evidence type="ECO:0000313" key="2">
    <source>
        <dbReference type="Proteomes" id="UP000243579"/>
    </source>
</evidence>
<dbReference type="SMART" id="SM00028">
    <property type="entry name" value="TPR"/>
    <property type="match status" value="3"/>
</dbReference>
<evidence type="ECO:0008006" key="3">
    <source>
        <dbReference type="Google" id="ProtNLM"/>
    </source>
</evidence>
<dbReference type="STRING" id="1202772.A0A1V9YW33"/>
<proteinExistence type="predicted"/>
<organism evidence="1 2">
    <name type="scientific">Achlya hypogyna</name>
    <name type="common">Oomycete</name>
    <name type="synonym">Protoachlya hypogyna</name>
    <dbReference type="NCBI Taxonomy" id="1202772"/>
    <lineage>
        <taxon>Eukaryota</taxon>
        <taxon>Sar</taxon>
        <taxon>Stramenopiles</taxon>
        <taxon>Oomycota</taxon>
        <taxon>Saprolegniomycetes</taxon>
        <taxon>Saprolegniales</taxon>
        <taxon>Achlyaceae</taxon>
        <taxon>Achlya</taxon>
    </lineage>
</organism>
<name>A0A1V9YW33_ACHHY</name>
<dbReference type="Gene3D" id="1.25.40.10">
    <property type="entry name" value="Tetratricopeptide repeat domain"/>
    <property type="match status" value="1"/>
</dbReference>
<dbReference type="AlphaFoldDB" id="A0A1V9YW33"/>
<protein>
    <recommendedName>
        <fullName evidence="3">MalT-like TPR region domain-containing protein</fullName>
    </recommendedName>
</protein>
<sequence length="283" mass="31185">MATDAVHETFWEGFRGAMETTPSDAWELLKNYMEVVLARHQFAAGAVHVDAALEALRETFGPADPNVQAMYEEHVLCCNSVAMQSLGGGSRRAFDRKALDVSDSHTVPDGPTAACFKDDAARKRLRGITLNNFACYFKKHGKLHTAIHYLEKTLKIEATISGVENPAGTHLNICAILSEMGRHVPAADHARCAIELLKHERRECTSNNDAKNGDSLLAIAYYNYGVELEHLRKFELAAAAYGKGHAVAAKELNPNHPMIHAIYQAMLDAQQRVASRKGYSTPR</sequence>
<keyword evidence="2" id="KW-1185">Reference proteome</keyword>
<dbReference type="OrthoDB" id="2148418at2759"/>
<dbReference type="InterPro" id="IPR011990">
    <property type="entry name" value="TPR-like_helical_dom_sf"/>
</dbReference>
<dbReference type="InterPro" id="IPR019734">
    <property type="entry name" value="TPR_rpt"/>
</dbReference>